<evidence type="ECO:0008006" key="3">
    <source>
        <dbReference type="Google" id="ProtNLM"/>
    </source>
</evidence>
<keyword evidence="2" id="KW-1185">Reference proteome</keyword>
<protein>
    <recommendedName>
        <fullName evidence="3">Group II intron maturase-specific domain-containing protein</fullName>
    </recommendedName>
</protein>
<reference evidence="2" key="1">
    <citation type="journal article" date="2019" name="Int. J. Syst. Evol. Microbiol.">
        <title>The Global Catalogue of Microorganisms (GCM) 10K type strain sequencing project: providing services to taxonomists for standard genome sequencing and annotation.</title>
        <authorList>
            <consortium name="The Broad Institute Genomics Platform"/>
            <consortium name="The Broad Institute Genome Sequencing Center for Infectious Disease"/>
            <person name="Wu L."/>
            <person name="Ma J."/>
        </authorList>
    </citation>
    <scope>NUCLEOTIDE SEQUENCE [LARGE SCALE GENOMIC DNA]</scope>
    <source>
        <strain evidence="2">JCM 3175</strain>
    </source>
</reference>
<evidence type="ECO:0000313" key="2">
    <source>
        <dbReference type="Proteomes" id="UP001500307"/>
    </source>
</evidence>
<dbReference type="EMBL" id="BAABGU010000022">
    <property type="protein sequence ID" value="GAA4573707.1"/>
    <property type="molecule type" value="Genomic_DNA"/>
</dbReference>
<name>A0ABP8SST5_9ACTN</name>
<organism evidence="1 2">
    <name type="scientific">Micromonospora coerulea</name>
    <dbReference type="NCBI Taxonomy" id="47856"/>
    <lineage>
        <taxon>Bacteria</taxon>
        <taxon>Bacillati</taxon>
        <taxon>Actinomycetota</taxon>
        <taxon>Actinomycetes</taxon>
        <taxon>Micromonosporales</taxon>
        <taxon>Micromonosporaceae</taxon>
        <taxon>Micromonospora</taxon>
    </lineage>
</organism>
<proteinExistence type="predicted"/>
<gene>
    <name evidence="1" type="ORF">GCM10023176_39240</name>
</gene>
<comment type="caution">
    <text evidence="1">The sequence shown here is derived from an EMBL/GenBank/DDBJ whole genome shotgun (WGS) entry which is preliminary data.</text>
</comment>
<accession>A0ABP8SST5</accession>
<sequence length="76" mass="9411">MSALVVISSTNAIESPQRPLYKTELYPLLRRINYYLMRWVRKKFRRLKTFNKFHRRGKQVTNPRYFAHWKSVHSIW</sequence>
<evidence type="ECO:0000313" key="1">
    <source>
        <dbReference type="EMBL" id="GAA4573707.1"/>
    </source>
</evidence>
<dbReference type="Proteomes" id="UP001500307">
    <property type="component" value="Unassembled WGS sequence"/>
</dbReference>